<reference evidence="1 2" key="1">
    <citation type="submission" date="2019-05" db="EMBL/GenBank/DDBJ databases">
        <title>Another draft genome of Portunus trituberculatus and its Hox gene families provides insights of decapod evolution.</title>
        <authorList>
            <person name="Jeong J.-H."/>
            <person name="Song I."/>
            <person name="Kim S."/>
            <person name="Choi T."/>
            <person name="Kim D."/>
            <person name="Ryu S."/>
            <person name="Kim W."/>
        </authorList>
    </citation>
    <scope>NUCLEOTIDE SEQUENCE [LARGE SCALE GENOMIC DNA]</scope>
    <source>
        <tissue evidence="1">Muscle</tissue>
    </source>
</reference>
<organism evidence="1 2">
    <name type="scientific">Portunus trituberculatus</name>
    <name type="common">Swimming crab</name>
    <name type="synonym">Neptunus trituberculatus</name>
    <dbReference type="NCBI Taxonomy" id="210409"/>
    <lineage>
        <taxon>Eukaryota</taxon>
        <taxon>Metazoa</taxon>
        <taxon>Ecdysozoa</taxon>
        <taxon>Arthropoda</taxon>
        <taxon>Crustacea</taxon>
        <taxon>Multicrustacea</taxon>
        <taxon>Malacostraca</taxon>
        <taxon>Eumalacostraca</taxon>
        <taxon>Eucarida</taxon>
        <taxon>Decapoda</taxon>
        <taxon>Pleocyemata</taxon>
        <taxon>Brachyura</taxon>
        <taxon>Eubrachyura</taxon>
        <taxon>Portunoidea</taxon>
        <taxon>Portunidae</taxon>
        <taxon>Portuninae</taxon>
        <taxon>Portunus</taxon>
    </lineage>
</organism>
<evidence type="ECO:0000313" key="2">
    <source>
        <dbReference type="Proteomes" id="UP000324222"/>
    </source>
</evidence>
<dbReference type="Proteomes" id="UP000324222">
    <property type="component" value="Unassembled WGS sequence"/>
</dbReference>
<sequence length="63" mass="7132">MDDSGFVSFSPPASGYLILRIARRSDLHQRTIFFRMDKSPPYPFRVDPALIIVCSKDEGSRGN</sequence>
<accession>A0A5B7G9L6</accession>
<proteinExistence type="predicted"/>
<keyword evidence="2" id="KW-1185">Reference proteome</keyword>
<dbReference type="AlphaFoldDB" id="A0A5B7G9L6"/>
<gene>
    <name evidence="1" type="ORF">E2C01_048219</name>
</gene>
<evidence type="ECO:0000313" key="1">
    <source>
        <dbReference type="EMBL" id="MPC54309.1"/>
    </source>
</evidence>
<protein>
    <submittedName>
        <fullName evidence="1">Uncharacterized protein</fullName>
    </submittedName>
</protein>
<dbReference type="EMBL" id="VSRR010012259">
    <property type="protein sequence ID" value="MPC54309.1"/>
    <property type="molecule type" value="Genomic_DNA"/>
</dbReference>
<name>A0A5B7G9L6_PORTR</name>
<comment type="caution">
    <text evidence="1">The sequence shown here is derived from an EMBL/GenBank/DDBJ whole genome shotgun (WGS) entry which is preliminary data.</text>
</comment>